<protein>
    <recommendedName>
        <fullName evidence="3">UPAR/Ly6 domain-containing protein</fullName>
    </recommendedName>
</protein>
<dbReference type="STRING" id="80966.ENSAPOP00000033772"/>
<dbReference type="FunCoup" id="A0A3Q1H1Z9">
    <property type="interactions" value="271"/>
</dbReference>
<reference evidence="1" key="2">
    <citation type="submission" date="2025-09" db="UniProtKB">
        <authorList>
            <consortium name="Ensembl"/>
        </authorList>
    </citation>
    <scope>IDENTIFICATION</scope>
</reference>
<dbReference type="InParanoid" id="A0A3Q1H1Z9"/>
<dbReference type="AlphaFoldDB" id="A0A3Q1H1Z9"/>
<dbReference type="GeneTree" id="ENSGT01140000282637"/>
<accession>A0A3Q1H1Z9</accession>
<keyword evidence="2" id="KW-1185">Reference proteome</keyword>
<dbReference type="Proteomes" id="UP000257200">
    <property type="component" value="Unplaced"/>
</dbReference>
<evidence type="ECO:0000313" key="1">
    <source>
        <dbReference type="Ensembl" id="ENSAPOP00000033772.1"/>
    </source>
</evidence>
<evidence type="ECO:0000313" key="2">
    <source>
        <dbReference type="Proteomes" id="UP000257200"/>
    </source>
</evidence>
<dbReference type="SUPFAM" id="SSF57302">
    <property type="entry name" value="Snake toxin-like"/>
    <property type="match status" value="1"/>
</dbReference>
<dbReference type="InterPro" id="IPR045860">
    <property type="entry name" value="Snake_toxin-like_sf"/>
</dbReference>
<dbReference type="Gene3D" id="2.10.60.10">
    <property type="entry name" value="CD59"/>
    <property type="match status" value="1"/>
</dbReference>
<dbReference type="Ensembl" id="ENSAPOT00000028973.1">
    <property type="protein sequence ID" value="ENSAPOP00000033772.1"/>
    <property type="gene ID" value="ENSAPOG00000022543.1"/>
</dbReference>
<proteinExistence type="predicted"/>
<sequence length="97" mass="10360">MCYGWSFLYSSTAYGLKCYNCVTRYPSSCTTSVTCPPELDQCSSLTASGVTTKSCMVSNLCVSPVTCCKEDYCNGAITTGPSVLLLLLSSAIITFFV</sequence>
<name>A0A3Q1H1Z9_9TELE</name>
<evidence type="ECO:0008006" key="3">
    <source>
        <dbReference type="Google" id="ProtNLM"/>
    </source>
</evidence>
<reference evidence="1" key="1">
    <citation type="submission" date="2025-08" db="UniProtKB">
        <authorList>
            <consortium name="Ensembl"/>
        </authorList>
    </citation>
    <scope>IDENTIFICATION</scope>
</reference>
<organism evidence="1 2">
    <name type="scientific">Acanthochromis polyacanthus</name>
    <name type="common">spiny chromis</name>
    <dbReference type="NCBI Taxonomy" id="80966"/>
    <lineage>
        <taxon>Eukaryota</taxon>
        <taxon>Metazoa</taxon>
        <taxon>Chordata</taxon>
        <taxon>Craniata</taxon>
        <taxon>Vertebrata</taxon>
        <taxon>Euteleostomi</taxon>
        <taxon>Actinopterygii</taxon>
        <taxon>Neopterygii</taxon>
        <taxon>Teleostei</taxon>
        <taxon>Neoteleostei</taxon>
        <taxon>Acanthomorphata</taxon>
        <taxon>Ovalentaria</taxon>
        <taxon>Pomacentridae</taxon>
        <taxon>Acanthochromis</taxon>
    </lineage>
</organism>